<evidence type="ECO:0000313" key="2">
    <source>
        <dbReference type="Proteomes" id="UP000724584"/>
    </source>
</evidence>
<sequence length="166" mass="18542">MADVPNAELKRTTVADTANQCLESFQTCLTQASLVHPRELSKVEDQIARFSTWAAGIGVFAPGRASMDHRLRYAPEVQSVVIGLLESLNYRIRTCSDVLDLLAKSPTPYAWDEHVSNDHVQPERPFRDVATEISRLNKTSNTIRRATKEAQILKASSFQIQDDDGN</sequence>
<protein>
    <submittedName>
        <fullName evidence="1">Uncharacterized protein</fullName>
    </submittedName>
</protein>
<comment type="caution">
    <text evidence="1">The sequence shown here is derived from an EMBL/GenBank/DDBJ whole genome shotgun (WGS) entry which is preliminary data.</text>
</comment>
<gene>
    <name evidence="1" type="ORF">F5144DRAFT_474539</name>
</gene>
<feature type="non-terminal residue" evidence="1">
    <location>
        <position position="166"/>
    </location>
</feature>
<accession>A0ACB7P809</accession>
<evidence type="ECO:0000313" key="1">
    <source>
        <dbReference type="EMBL" id="KAH6632374.1"/>
    </source>
</evidence>
<dbReference type="EMBL" id="JAGIZQ010000004">
    <property type="protein sequence ID" value="KAH6632374.1"/>
    <property type="molecule type" value="Genomic_DNA"/>
</dbReference>
<proteinExistence type="predicted"/>
<name>A0ACB7P809_9PEZI</name>
<dbReference type="Proteomes" id="UP000724584">
    <property type="component" value="Unassembled WGS sequence"/>
</dbReference>
<organism evidence="1 2">
    <name type="scientific">Chaetomium tenue</name>
    <dbReference type="NCBI Taxonomy" id="1854479"/>
    <lineage>
        <taxon>Eukaryota</taxon>
        <taxon>Fungi</taxon>
        <taxon>Dikarya</taxon>
        <taxon>Ascomycota</taxon>
        <taxon>Pezizomycotina</taxon>
        <taxon>Sordariomycetes</taxon>
        <taxon>Sordariomycetidae</taxon>
        <taxon>Sordariales</taxon>
        <taxon>Chaetomiaceae</taxon>
        <taxon>Chaetomium</taxon>
    </lineage>
</organism>
<keyword evidence="2" id="KW-1185">Reference proteome</keyword>
<reference evidence="1 2" key="1">
    <citation type="journal article" date="2021" name="Nat. Commun.">
        <title>Genetic determinants of endophytism in the Arabidopsis root mycobiome.</title>
        <authorList>
            <person name="Mesny F."/>
            <person name="Miyauchi S."/>
            <person name="Thiergart T."/>
            <person name="Pickel B."/>
            <person name="Atanasova L."/>
            <person name="Karlsson M."/>
            <person name="Huettel B."/>
            <person name="Barry K.W."/>
            <person name="Haridas S."/>
            <person name="Chen C."/>
            <person name="Bauer D."/>
            <person name="Andreopoulos W."/>
            <person name="Pangilinan J."/>
            <person name="LaButti K."/>
            <person name="Riley R."/>
            <person name="Lipzen A."/>
            <person name="Clum A."/>
            <person name="Drula E."/>
            <person name="Henrissat B."/>
            <person name="Kohler A."/>
            <person name="Grigoriev I.V."/>
            <person name="Martin F.M."/>
            <person name="Hacquard S."/>
        </authorList>
    </citation>
    <scope>NUCLEOTIDE SEQUENCE [LARGE SCALE GENOMIC DNA]</scope>
    <source>
        <strain evidence="1 2">MPI-SDFR-AT-0079</strain>
    </source>
</reference>